<feature type="binding site" evidence="11">
    <location>
        <position position="119"/>
    </location>
    <ligand>
        <name>ATP</name>
        <dbReference type="ChEBI" id="CHEBI:30616"/>
    </ligand>
</feature>
<evidence type="ECO:0000256" key="9">
    <source>
        <dbReference type="ARBA" id="ARBA00022842"/>
    </source>
</evidence>
<dbReference type="EMBL" id="FWWR01000009">
    <property type="protein sequence ID" value="SMB88921.1"/>
    <property type="molecule type" value="Genomic_DNA"/>
</dbReference>
<dbReference type="CDD" id="cd01170">
    <property type="entry name" value="THZ_kinase"/>
    <property type="match status" value="1"/>
</dbReference>
<dbReference type="RefSeq" id="WP_084231011.1">
    <property type="nucleotide sequence ID" value="NZ_FWWR01000009.1"/>
</dbReference>
<dbReference type="InterPro" id="IPR029056">
    <property type="entry name" value="Ribokinase-like"/>
</dbReference>
<evidence type="ECO:0000256" key="8">
    <source>
        <dbReference type="ARBA" id="ARBA00022840"/>
    </source>
</evidence>
<feature type="binding site" evidence="11">
    <location>
        <position position="44"/>
    </location>
    <ligand>
        <name>substrate</name>
    </ligand>
</feature>
<keyword evidence="5 11" id="KW-0479">Metal-binding</keyword>
<evidence type="ECO:0000256" key="10">
    <source>
        <dbReference type="ARBA" id="ARBA00022977"/>
    </source>
</evidence>
<dbReference type="GO" id="GO:0000287">
    <property type="term" value="F:magnesium ion binding"/>
    <property type="evidence" value="ECO:0007669"/>
    <property type="project" value="UniProtKB-UniRule"/>
</dbReference>
<evidence type="ECO:0000256" key="6">
    <source>
        <dbReference type="ARBA" id="ARBA00022741"/>
    </source>
</evidence>
<dbReference type="EC" id="2.7.1.50" evidence="11"/>
<evidence type="ECO:0000256" key="1">
    <source>
        <dbReference type="ARBA" id="ARBA00001771"/>
    </source>
</evidence>
<dbReference type="GO" id="GO:0004417">
    <property type="term" value="F:hydroxyethylthiazole kinase activity"/>
    <property type="evidence" value="ECO:0007669"/>
    <property type="project" value="UniProtKB-UniRule"/>
</dbReference>
<dbReference type="InterPro" id="IPR000417">
    <property type="entry name" value="Hyethyz_kinase"/>
</dbReference>
<evidence type="ECO:0000256" key="2">
    <source>
        <dbReference type="ARBA" id="ARBA00001946"/>
    </source>
</evidence>
<sequence length="265" mass="28540">MENIFKTELKTIRENRPLIECLTNNVTINDVANAILAIGASPIMAQSVLELEDIIKNSGALYVNIGGISEDSLNEIRFAAKMADKYKKPIVFDAVGAGSSKIRNEFTDEFIKNNLAIIHGNYSEISYIVNKSLNSKGVDASIDESVSMSEIALKASQITNSVIVATGKVDYVTDGKVCYSIENGVEEMQLVTGCGCMLTGLLASGAAVTENYLDSALTITTLMSIAGELAKKGMRGLGDFHINLINHLSTINYIDLKDGAKIEKC</sequence>
<name>A0A1W1V7B3_PEPAS</name>
<dbReference type="Proteomes" id="UP000192368">
    <property type="component" value="Unassembled WGS sequence"/>
</dbReference>
<organism evidence="12 13">
    <name type="scientific">Peptoniphilus asaccharolyticus DSM 20463</name>
    <dbReference type="NCBI Taxonomy" id="573058"/>
    <lineage>
        <taxon>Bacteria</taxon>
        <taxon>Bacillati</taxon>
        <taxon>Bacillota</taxon>
        <taxon>Tissierellia</taxon>
        <taxon>Tissierellales</taxon>
        <taxon>Peptoniphilaceae</taxon>
        <taxon>Peptoniphilus</taxon>
    </lineage>
</organism>
<dbReference type="GO" id="GO:0005524">
    <property type="term" value="F:ATP binding"/>
    <property type="evidence" value="ECO:0007669"/>
    <property type="project" value="UniProtKB-UniRule"/>
</dbReference>
<dbReference type="Pfam" id="PF02110">
    <property type="entry name" value="HK"/>
    <property type="match status" value="1"/>
</dbReference>
<proteinExistence type="inferred from homology"/>
<feature type="binding site" evidence="11">
    <location>
        <position position="193"/>
    </location>
    <ligand>
        <name>substrate</name>
    </ligand>
</feature>
<evidence type="ECO:0000256" key="3">
    <source>
        <dbReference type="ARBA" id="ARBA00004868"/>
    </source>
</evidence>
<evidence type="ECO:0000313" key="13">
    <source>
        <dbReference type="Proteomes" id="UP000192368"/>
    </source>
</evidence>
<dbReference type="SUPFAM" id="SSF53613">
    <property type="entry name" value="Ribokinase-like"/>
    <property type="match status" value="1"/>
</dbReference>
<dbReference type="AlphaFoldDB" id="A0A1W1V7B3"/>
<evidence type="ECO:0000256" key="5">
    <source>
        <dbReference type="ARBA" id="ARBA00022723"/>
    </source>
</evidence>
<evidence type="ECO:0000256" key="4">
    <source>
        <dbReference type="ARBA" id="ARBA00022679"/>
    </source>
</evidence>
<comment type="catalytic activity">
    <reaction evidence="1 11">
        <text>5-(2-hydroxyethyl)-4-methylthiazole + ATP = 4-methyl-5-(2-phosphooxyethyl)-thiazole + ADP + H(+)</text>
        <dbReference type="Rhea" id="RHEA:24212"/>
        <dbReference type="ChEBI" id="CHEBI:15378"/>
        <dbReference type="ChEBI" id="CHEBI:17957"/>
        <dbReference type="ChEBI" id="CHEBI:30616"/>
        <dbReference type="ChEBI" id="CHEBI:58296"/>
        <dbReference type="ChEBI" id="CHEBI:456216"/>
        <dbReference type="EC" id="2.7.1.50"/>
    </reaction>
</comment>
<keyword evidence="9 11" id="KW-0460">Magnesium</keyword>
<dbReference type="Gene3D" id="3.40.1190.20">
    <property type="match status" value="1"/>
</dbReference>
<dbReference type="PRINTS" id="PR01099">
    <property type="entry name" value="HYETHTZKNASE"/>
</dbReference>
<keyword evidence="13" id="KW-1185">Reference proteome</keyword>
<keyword evidence="6 11" id="KW-0547">Nucleotide-binding</keyword>
<comment type="similarity">
    <text evidence="11">Belongs to the Thz kinase family.</text>
</comment>
<comment type="cofactor">
    <cofactor evidence="2 11">
        <name>Mg(2+)</name>
        <dbReference type="ChEBI" id="CHEBI:18420"/>
    </cofactor>
</comment>
<dbReference type="GO" id="GO:0009229">
    <property type="term" value="P:thiamine diphosphate biosynthetic process"/>
    <property type="evidence" value="ECO:0007669"/>
    <property type="project" value="UniProtKB-UniRule"/>
</dbReference>
<protein>
    <recommendedName>
        <fullName evidence="11">Hydroxyethylthiazole kinase</fullName>
        <ecNumber evidence="11">2.7.1.50</ecNumber>
    </recommendedName>
    <alternativeName>
        <fullName evidence="11">4-methyl-5-beta-hydroxyethylthiazole kinase</fullName>
        <shortName evidence="11">TH kinase</shortName>
        <shortName evidence="11">Thz kinase</shortName>
    </alternativeName>
</protein>
<feature type="binding site" evidence="11">
    <location>
        <position position="166"/>
    </location>
    <ligand>
        <name>ATP</name>
        <dbReference type="ChEBI" id="CHEBI:30616"/>
    </ligand>
</feature>
<keyword evidence="8 11" id="KW-0067">ATP-binding</keyword>
<gene>
    <name evidence="11" type="primary">thiM</name>
    <name evidence="12" type="ORF">SAMN00017477_1480</name>
</gene>
<comment type="function">
    <text evidence="11">Catalyzes the phosphorylation of the hydroxyl group of 4-methyl-5-beta-hydroxyethylthiazole (THZ).</text>
</comment>
<dbReference type="STRING" id="573058.SAMN00017477_1480"/>
<dbReference type="PIRSF" id="PIRSF000513">
    <property type="entry name" value="Thz_kinase"/>
    <property type="match status" value="1"/>
</dbReference>
<comment type="pathway">
    <text evidence="3 11">Cofactor biosynthesis; thiamine diphosphate biosynthesis; 4-methyl-5-(2-phosphoethyl)-thiazole from 5-(2-hydroxyethyl)-4-methylthiazole: step 1/1.</text>
</comment>
<keyword evidence="4 11" id="KW-0808">Transferase</keyword>
<dbReference type="HAMAP" id="MF_00228">
    <property type="entry name" value="Thz_kinase"/>
    <property type="match status" value="1"/>
</dbReference>
<evidence type="ECO:0000313" key="12">
    <source>
        <dbReference type="EMBL" id="SMB88921.1"/>
    </source>
</evidence>
<evidence type="ECO:0000256" key="11">
    <source>
        <dbReference type="HAMAP-Rule" id="MF_00228"/>
    </source>
</evidence>
<evidence type="ECO:0000256" key="7">
    <source>
        <dbReference type="ARBA" id="ARBA00022777"/>
    </source>
</evidence>
<dbReference type="UniPathway" id="UPA00060">
    <property type="reaction ID" value="UER00139"/>
</dbReference>
<accession>A0A1W1V7B3</accession>
<keyword evidence="10 11" id="KW-0784">Thiamine biosynthesis</keyword>
<dbReference type="GO" id="GO:0009228">
    <property type="term" value="P:thiamine biosynthetic process"/>
    <property type="evidence" value="ECO:0007669"/>
    <property type="project" value="UniProtKB-KW"/>
</dbReference>
<dbReference type="OrthoDB" id="9778146at2"/>
<reference evidence="13" key="1">
    <citation type="submission" date="2017-04" db="EMBL/GenBank/DDBJ databases">
        <authorList>
            <person name="Varghese N."/>
            <person name="Submissions S."/>
        </authorList>
    </citation>
    <scope>NUCLEOTIDE SEQUENCE [LARGE SCALE GENOMIC DNA]</scope>
    <source>
        <strain evidence="13">DSM 20463</strain>
    </source>
</reference>
<dbReference type="NCBIfam" id="NF006830">
    <property type="entry name" value="PRK09355.1"/>
    <property type="match status" value="1"/>
</dbReference>
<keyword evidence="7 11" id="KW-0418">Kinase</keyword>